<keyword evidence="2" id="KW-1185">Reference proteome</keyword>
<evidence type="ECO:0000313" key="2">
    <source>
        <dbReference type="Proteomes" id="UP000262802"/>
    </source>
</evidence>
<reference evidence="1 2" key="1">
    <citation type="submission" date="2018-09" db="EMBL/GenBank/DDBJ databases">
        <title>Hymenobacter medium sp. nov., isolated from R2A medium.</title>
        <authorList>
            <person name="Yingchao G."/>
        </authorList>
    </citation>
    <scope>NUCLEOTIDE SEQUENCE [LARGE SCALE GENOMIC DNA]</scope>
    <source>
        <strain evidence="2">sh-6</strain>
    </source>
</reference>
<dbReference type="OrthoDB" id="595091at2"/>
<dbReference type="Proteomes" id="UP000262802">
    <property type="component" value="Chromosome"/>
</dbReference>
<dbReference type="SUPFAM" id="SSF53474">
    <property type="entry name" value="alpha/beta-Hydrolases"/>
    <property type="match status" value="1"/>
</dbReference>
<dbReference type="EMBL" id="CP032317">
    <property type="protein sequence ID" value="AYA36562.1"/>
    <property type="molecule type" value="Genomic_DNA"/>
</dbReference>
<organism evidence="1 2">
    <name type="scientific">Hymenobacter oligotrophus</name>
    <dbReference type="NCBI Taxonomy" id="2319843"/>
    <lineage>
        <taxon>Bacteria</taxon>
        <taxon>Pseudomonadati</taxon>
        <taxon>Bacteroidota</taxon>
        <taxon>Cytophagia</taxon>
        <taxon>Cytophagales</taxon>
        <taxon>Hymenobacteraceae</taxon>
        <taxon>Hymenobacter</taxon>
    </lineage>
</organism>
<dbReference type="KEGG" id="hyh:D3Y59_05530"/>
<dbReference type="RefSeq" id="WP_119444144.1">
    <property type="nucleotide sequence ID" value="NZ_CP032317.1"/>
</dbReference>
<sequence length="228" mass="25255">MAADPFLAAQQHSLVVPRTARYFQLGNLATAKRLWVVCHGYGQLASFFIRHFRVVLEQAPDTAVVAPEGLSRFYLQGTSGRVGATWMTREDRLSEIEDYAAYLDLLLQQLLGACPPAVEVTLLGFSQGASTLSRWLMRSTFEPARLVLWAGAFPEDVESAAAQALFRRVPQLSYVCGDADEYITEPRLQEQLAHLAQLGASPRLLRFGSGHQLDAEVLRQLAQEPGPR</sequence>
<dbReference type="InterPro" id="IPR029058">
    <property type="entry name" value="AB_hydrolase_fold"/>
</dbReference>
<protein>
    <submittedName>
        <fullName evidence="1">Phospholipase</fullName>
    </submittedName>
</protein>
<evidence type="ECO:0000313" key="1">
    <source>
        <dbReference type="EMBL" id="AYA36562.1"/>
    </source>
</evidence>
<accession>A0A3B7QYU0</accession>
<name>A0A3B7QYU0_9BACT</name>
<dbReference type="AlphaFoldDB" id="A0A3B7QYU0"/>
<dbReference type="Gene3D" id="3.40.50.1820">
    <property type="entry name" value="alpha/beta hydrolase"/>
    <property type="match status" value="1"/>
</dbReference>
<proteinExistence type="predicted"/>
<gene>
    <name evidence="1" type="ORF">D3Y59_05530</name>
</gene>